<accession>A0A4P8XLS1</accession>
<protein>
    <submittedName>
        <fullName evidence="1">Uncharacterized protein</fullName>
    </submittedName>
</protein>
<proteinExistence type="predicted"/>
<reference evidence="1 2" key="1">
    <citation type="submission" date="2019-05" db="EMBL/GenBank/DDBJ databases">
        <authorList>
            <person name="Chen C."/>
        </authorList>
    </citation>
    <scope>NUCLEOTIDE SEQUENCE [LARGE SCALE GENOMIC DNA]</scope>
    <source>
        <strain evidence="1 2">HB172198</strain>
    </source>
</reference>
<keyword evidence="2" id="KW-1185">Reference proteome</keyword>
<name>A0A4P8XLS1_9BACL</name>
<dbReference type="KEGG" id="palo:E6C60_2736"/>
<dbReference type="Proteomes" id="UP000300879">
    <property type="component" value="Chromosome"/>
</dbReference>
<evidence type="ECO:0000313" key="1">
    <source>
        <dbReference type="EMBL" id="QCT03448.1"/>
    </source>
</evidence>
<sequence length="72" mass="8398">MINDEQLNELRLSGERVRVVRDGLESNDVSGIVVAWDEEHVIIRRRNRRVVKLSRGYSYQLHSEPRISPLDA</sequence>
<dbReference type="OrthoDB" id="2629334at2"/>
<gene>
    <name evidence="1" type="ORF">E6C60_2736</name>
</gene>
<evidence type="ECO:0000313" key="2">
    <source>
        <dbReference type="Proteomes" id="UP000300879"/>
    </source>
</evidence>
<organism evidence="1 2">
    <name type="scientific">Paenibacillus algicola</name>
    <dbReference type="NCBI Taxonomy" id="2565926"/>
    <lineage>
        <taxon>Bacteria</taxon>
        <taxon>Bacillati</taxon>
        <taxon>Bacillota</taxon>
        <taxon>Bacilli</taxon>
        <taxon>Bacillales</taxon>
        <taxon>Paenibacillaceae</taxon>
        <taxon>Paenibacillus</taxon>
    </lineage>
</organism>
<dbReference type="RefSeq" id="WP_138226318.1">
    <property type="nucleotide sequence ID" value="NZ_CP040396.1"/>
</dbReference>
<dbReference type="AlphaFoldDB" id="A0A4P8XLS1"/>
<dbReference type="EMBL" id="CP040396">
    <property type="protein sequence ID" value="QCT03448.1"/>
    <property type="molecule type" value="Genomic_DNA"/>
</dbReference>